<dbReference type="Pfam" id="PF00392">
    <property type="entry name" value="GntR"/>
    <property type="match status" value="1"/>
</dbReference>
<dbReference type="PROSITE" id="PS50949">
    <property type="entry name" value="HTH_GNTR"/>
    <property type="match status" value="1"/>
</dbReference>
<name>A0A852WZP2_9MICO</name>
<dbReference type="InterPro" id="IPR000524">
    <property type="entry name" value="Tscrpt_reg_HTH_GntR"/>
</dbReference>
<organism evidence="5 6">
    <name type="scientific">Janibacter alkaliphilus</name>
    <dbReference type="NCBI Taxonomy" id="1069963"/>
    <lineage>
        <taxon>Bacteria</taxon>
        <taxon>Bacillati</taxon>
        <taxon>Actinomycetota</taxon>
        <taxon>Actinomycetes</taxon>
        <taxon>Micrococcales</taxon>
        <taxon>Intrasporangiaceae</taxon>
        <taxon>Janibacter</taxon>
    </lineage>
</organism>
<keyword evidence="1" id="KW-0805">Transcription regulation</keyword>
<dbReference type="AlphaFoldDB" id="A0A852WZP2"/>
<dbReference type="Pfam" id="PF07729">
    <property type="entry name" value="FCD"/>
    <property type="match status" value="1"/>
</dbReference>
<sequence>MRQDEAGWLGTLAEARESVQQTSASGRVAAALRERIIEGDLRPGTRLSEVKIGHALGVSRNTLREAFQLLTHERLVVHRLNRGVFVRSLEADDVRDLYRFRRMLEVAAIRQASLGTPDLSGLRAAVTEGERAARDEDWARLGSANMHFHRALAGMAGSRRVEEAMEQALAEMRLVFARMEDPHAFYTPYLAENQQLLALLEAGRHAEAEQALTTYLHRAETQLLGRWGDTP</sequence>
<feature type="domain" description="HTH gntR-type" evidence="4">
    <location>
        <begin position="22"/>
        <end position="89"/>
    </location>
</feature>
<dbReference type="SUPFAM" id="SSF46785">
    <property type="entry name" value="Winged helix' DNA-binding domain"/>
    <property type="match status" value="1"/>
</dbReference>
<dbReference type="SMART" id="SM00345">
    <property type="entry name" value="HTH_GNTR"/>
    <property type="match status" value="1"/>
</dbReference>
<dbReference type="InterPro" id="IPR036388">
    <property type="entry name" value="WH-like_DNA-bd_sf"/>
</dbReference>
<dbReference type="SUPFAM" id="SSF48008">
    <property type="entry name" value="GntR ligand-binding domain-like"/>
    <property type="match status" value="1"/>
</dbReference>
<protein>
    <submittedName>
        <fullName evidence="5">DNA-binding GntR family transcriptional regulator</fullName>
    </submittedName>
</protein>
<dbReference type="Gene3D" id="1.10.10.10">
    <property type="entry name" value="Winged helix-like DNA-binding domain superfamily/Winged helix DNA-binding domain"/>
    <property type="match status" value="1"/>
</dbReference>
<dbReference type="InterPro" id="IPR011711">
    <property type="entry name" value="GntR_C"/>
</dbReference>
<reference evidence="5 6" key="1">
    <citation type="submission" date="2020-07" db="EMBL/GenBank/DDBJ databases">
        <title>Sequencing the genomes of 1000 actinobacteria strains.</title>
        <authorList>
            <person name="Klenk H.-P."/>
        </authorList>
    </citation>
    <scope>NUCLEOTIDE SEQUENCE [LARGE SCALE GENOMIC DNA]</scope>
    <source>
        <strain evidence="5 6">DSM 24723</strain>
    </source>
</reference>
<dbReference type="SMART" id="SM00895">
    <property type="entry name" value="FCD"/>
    <property type="match status" value="1"/>
</dbReference>
<evidence type="ECO:0000256" key="2">
    <source>
        <dbReference type="ARBA" id="ARBA00023125"/>
    </source>
</evidence>
<dbReference type="InterPro" id="IPR008920">
    <property type="entry name" value="TF_FadR/GntR_C"/>
</dbReference>
<dbReference type="GO" id="GO:0003700">
    <property type="term" value="F:DNA-binding transcription factor activity"/>
    <property type="evidence" value="ECO:0007669"/>
    <property type="project" value="InterPro"/>
</dbReference>
<dbReference type="RefSeq" id="WP_179461643.1">
    <property type="nucleotide sequence ID" value="NZ_JACBZX010000001.1"/>
</dbReference>
<evidence type="ECO:0000313" key="6">
    <source>
        <dbReference type="Proteomes" id="UP000592181"/>
    </source>
</evidence>
<proteinExistence type="predicted"/>
<evidence type="ECO:0000256" key="3">
    <source>
        <dbReference type="ARBA" id="ARBA00023163"/>
    </source>
</evidence>
<dbReference type="PANTHER" id="PTHR43537:SF45">
    <property type="entry name" value="GNTR FAMILY REGULATORY PROTEIN"/>
    <property type="match status" value="1"/>
</dbReference>
<dbReference type="PANTHER" id="PTHR43537">
    <property type="entry name" value="TRANSCRIPTIONAL REGULATOR, GNTR FAMILY"/>
    <property type="match status" value="1"/>
</dbReference>
<gene>
    <name evidence="5" type="ORF">BJY28_000548</name>
</gene>
<comment type="caution">
    <text evidence="5">The sequence shown here is derived from an EMBL/GenBank/DDBJ whole genome shotgun (WGS) entry which is preliminary data.</text>
</comment>
<evidence type="ECO:0000313" key="5">
    <source>
        <dbReference type="EMBL" id="NYG36079.1"/>
    </source>
</evidence>
<keyword evidence="3" id="KW-0804">Transcription</keyword>
<evidence type="ECO:0000259" key="4">
    <source>
        <dbReference type="PROSITE" id="PS50949"/>
    </source>
</evidence>
<accession>A0A852WZP2</accession>
<dbReference type="GO" id="GO:0003677">
    <property type="term" value="F:DNA binding"/>
    <property type="evidence" value="ECO:0007669"/>
    <property type="project" value="UniProtKB-KW"/>
</dbReference>
<dbReference type="CDD" id="cd07377">
    <property type="entry name" value="WHTH_GntR"/>
    <property type="match status" value="1"/>
</dbReference>
<dbReference type="EMBL" id="JACBZX010000001">
    <property type="protein sequence ID" value="NYG36079.1"/>
    <property type="molecule type" value="Genomic_DNA"/>
</dbReference>
<evidence type="ECO:0000256" key="1">
    <source>
        <dbReference type="ARBA" id="ARBA00023015"/>
    </source>
</evidence>
<dbReference type="Gene3D" id="1.20.120.530">
    <property type="entry name" value="GntR ligand-binding domain-like"/>
    <property type="match status" value="1"/>
</dbReference>
<dbReference type="Proteomes" id="UP000592181">
    <property type="component" value="Unassembled WGS sequence"/>
</dbReference>
<keyword evidence="2 5" id="KW-0238">DNA-binding</keyword>
<keyword evidence="6" id="KW-1185">Reference proteome</keyword>
<dbReference type="InterPro" id="IPR036390">
    <property type="entry name" value="WH_DNA-bd_sf"/>
</dbReference>